<evidence type="ECO:0000313" key="1">
    <source>
        <dbReference type="EMBL" id="MEQ2181953.1"/>
    </source>
</evidence>
<protein>
    <submittedName>
        <fullName evidence="1">Uncharacterized protein</fullName>
    </submittedName>
</protein>
<gene>
    <name evidence="1" type="ORF">GOODEAATRI_017012</name>
</gene>
<evidence type="ECO:0000313" key="2">
    <source>
        <dbReference type="Proteomes" id="UP001476798"/>
    </source>
</evidence>
<dbReference type="EMBL" id="JAHRIO010071317">
    <property type="protein sequence ID" value="MEQ2181953.1"/>
    <property type="molecule type" value="Genomic_DNA"/>
</dbReference>
<dbReference type="Proteomes" id="UP001476798">
    <property type="component" value="Unassembled WGS sequence"/>
</dbReference>
<proteinExistence type="predicted"/>
<comment type="caution">
    <text evidence="1">The sequence shown here is derived from an EMBL/GenBank/DDBJ whole genome shotgun (WGS) entry which is preliminary data.</text>
</comment>
<reference evidence="1 2" key="1">
    <citation type="submission" date="2021-06" db="EMBL/GenBank/DDBJ databases">
        <authorList>
            <person name="Palmer J.M."/>
        </authorList>
    </citation>
    <scope>NUCLEOTIDE SEQUENCE [LARGE SCALE GENOMIC DNA]</scope>
    <source>
        <strain evidence="1 2">GA_2019</strain>
        <tissue evidence="1">Muscle</tissue>
    </source>
</reference>
<name>A0ABV0PER6_9TELE</name>
<keyword evidence="2" id="KW-1185">Reference proteome</keyword>
<sequence>MLYLIGSEISYSKNFEPEWPYYVTVDLKAKTDKCSCGRCGEQRLQVKFGPVTVQHIVCPSSPANKITYLLLAKDMQKPLQNMLALFFFNVMFRLQRYRQRSGHTKATNGDKSLKGS</sequence>
<accession>A0ABV0PER6</accession>
<organism evidence="1 2">
    <name type="scientific">Goodea atripinnis</name>
    <dbReference type="NCBI Taxonomy" id="208336"/>
    <lineage>
        <taxon>Eukaryota</taxon>
        <taxon>Metazoa</taxon>
        <taxon>Chordata</taxon>
        <taxon>Craniata</taxon>
        <taxon>Vertebrata</taxon>
        <taxon>Euteleostomi</taxon>
        <taxon>Actinopterygii</taxon>
        <taxon>Neopterygii</taxon>
        <taxon>Teleostei</taxon>
        <taxon>Neoteleostei</taxon>
        <taxon>Acanthomorphata</taxon>
        <taxon>Ovalentaria</taxon>
        <taxon>Atherinomorphae</taxon>
        <taxon>Cyprinodontiformes</taxon>
        <taxon>Goodeidae</taxon>
        <taxon>Goodea</taxon>
    </lineage>
</organism>